<organism evidence="5 6">
    <name type="scientific">Syphacia muris</name>
    <dbReference type="NCBI Taxonomy" id="451379"/>
    <lineage>
        <taxon>Eukaryota</taxon>
        <taxon>Metazoa</taxon>
        <taxon>Ecdysozoa</taxon>
        <taxon>Nematoda</taxon>
        <taxon>Chromadorea</taxon>
        <taxon>Rhabditida</taxon>
        <taxon>Spirurina</taxon>
        <taxon>Oxyuridomorpha</taxon>
        <taxon>Oxyuroidea</taxon>
        <taxon>Oxyuridae</taxon>
        <taxon>Syphacia</taxon>
    </lineage>
</organism>
<evidence type="ECO:0000256" key="4">
    <source>
        <dbReference type="ARBA" id="ARBA00026030"/>
    </source>
</evidence>
<reference evidence="6" key="1">
    <citation type="submission" date="2017-02" db="UniProtKB">
        <authorList>
            <consortium name="WormBaseParasite"/>
        </authorList>
    </citation>
    <scope>IDENTIFICATION</scope>
</reference>
<dbReference type="Pfam" id="PF15043">
    <property type="entry name" value="CNRIP1"/>
    <property type="match status" value="1"/>
</dbReference>
<dbReference type="PANTHER" id="PTHR31952">
    <property type="entry name" value="CB1 CANNABINOID RECEPTOR-INTERACTING PROTEIN 1"/>
    <property type="match status" value="1"/>
</dbReference>
<evidence type="ECO:0000256" key="3">
    <source>
        <dbReference type="ARBA" id="ARBA00015651"/>
    </source>
</evidence>
<dbReference type="AlphaFoldDB" id="A0A0N5A9U6"/>
<comment type="function">
    <text evidence="1">Suppresses cannabinoid receptor CNR1-mediated tonic inhibition of voltage-gated calcium channels.</text>
</comment>
<comment type="similarity">
    <text evidence="2">Belongs to the CNRIP family.</text>
</comment>
<dbReference type="Proteomes" id="UP000046393">
    <property type="component" value="Unplaced"/>
</dbReference>
<proteinExistence type="inferred from homology"/>
<protein>
    <recommendedName>
        <fullName evidence="3">CB1 cannabinoid receptor-interacting protein 1</fullName>
    </recommendedName>
</protein>
<dbReference type="InterPro" id="IPR029204">
    <property type="entry name" value="CNRIP1"/>
</dbReference>
<dbReference type="GO" id="GO:0005886">
    <property type="term" value="C:plasma membrane"/>
    <property type="evidence" value="ECO:0007669"/>
    <property type="project" value="TreeGrafter"/>
</dbReference>
<sequence>MEDTGFEIVFSIREAESDKGVVFKSDGKRFATSSRTLKISLDTMYKLTFVCTPYKKLDSLNILGKGLVLTEEGKEERFSTYTTKWDTTGILTKATARAEREEVPLALNGEFGSLKKIMQVKFYKNGDKHVETGTEFESLLWKCDLNPEDKTEVVVVDELYQ</sequence>
<evidence type="ECO:0000313" key="6">
    <source>
        <dbReference type="WBParaSite" id="SMUV_0000090201-mRNA-1"/>
    </source>
</evidence>
<comment type="subunit">
    <text evidence="4">Interacts with the cannabinoid receptor CNR1 (via C-terminus). Does not interact with cannabinoid receptor CNR2.</text>
</comment>
<name>A0A0N5A9U6_9BILA</name>
<evidence type="ECO:0000313" key="5">
    <source>
        <dbReference type="Proteomes" id="UP000046393"/>
    </source>
</evidence>
<accession>A0A0N5A9U6</accession>
<evidence type="ECO:0000256" key="2">
    <source>
        <dbReference type="ARBA" id="ARBA00007288"/>
    </source>
</evidence>
<dbReference type="GO" id="GO:0031718">
    <property type="term" value="F:type 1 cannabinoid receptor binding"/>
    <property type="evidence" value="ECO:0007669"/>
    <property type="project" value="TreeGrafter"/>
</dbReference>
<dbReference type="PANTHER" id="PTHR31952:SF1">
    <property type="entry name" value="CB1 CANNABINOID RECEPTOR-INTERACTING PROTEIN 1"/>
    <property type="match status" value="1"/>
</dbReference>
<dbReference type="WBParaSite" id="SMUV_0000090201-mRNA-1">
    <property type="protein sequence ID" value="SMUV_0000090201-mRNA-1"/>
    <property type="gene ID" value="SMUV_0000090201"/>
</dbReference>
<evidence type="ECO:0000256" key="1">
    <source>
        <dbReference type="ARBA" id="ARBA00003884"/>
    </source>
</evidence>
<keyword evidence="5" id="KW-1185">Reference proteome</keyword>